<evidence type="ECO:0000313" key="3">
    <source>
        <dbReference type="Proteomes" id="UP000709336"/>
    </source>
</evidence>
<accession>A0ABX1QXX9</accession>
<gene>
    <name evidence="2" type="ORF">HCJ96_01520</name>
</gene>
<dbReference type="RefSeq" id="WP_169209259.1">
    <property type="nucleotide sequence ID" value="NZ_JAATNW010000001.1"/>
</dbReference>
<reference evidence="2 3" key="1">
    <citation type="submission" date="2020-03" db="EMBL/GenBank/DDBJ databases">
        <title>Alteromonas ponticola sp. nov., isolated from seawater.</title>
        <authorList>
            <person name="Yoon J.-H."/>
            <person name="Kim Y.-O."/>
        </authorList>
    </citation>
    <scope>NUCLEOTIDE SEQUENCE [LARGE SCALE GENOMIC DNA]</scope>
    <source>
        <strain evidence="2 3">MYP5</strain>
    </source>
</reference>
<evidence type="ECO:0008006" key="4">
    <source>
        <dbReference type="Google" id="ProtNLM"/>
    </source>
</evidence>
<keyword evidence="1" id="KW-0472">Membrane</keyword>
<dbReference type="EMBL" id="JAATNW010000001">
    <property type="protein sequence ID" value="NMH58704.1"/>
    <property type="molecule type" value="Genomic_DNA"/>
</dbReference>
<evidence type="ECO:0000313" key="2">
    <source>
        <dbReference type="EMBL" id="NMH58704.1"/>
    </source>
</evidence>
<comment type="caution">
    <text evidence="2">The sequence shown here is derived from an EMBL/GenBank/DDBJ whole genome shotgun (WGS) entry which is preliminary data.</text>
</comment>
<keyword evidence="1" id="KW-1133">Transmembrane helix</keyword>
<protein>
    <recommendedName>
        <fullName evidence="4">DUF4760 domain-containing protein</fullName>
    </recommendedName>
</protein>
<proteinExistence type="predicted"/>
<feature type="transmembrane region" description="Helical" evidence="1">
    <location>
        <begin position="20"/>
        <end position="38"/>
    </location>
</feature>
<keyword evidence="1" id="KW-0812">Transmembrane</keyword>
<organism evidence="2 3">
    <name type="scientific">Alteromonas ponticola</name>
    <dbReference type="NCBI Taxonomy" id="2720613"/>
    <lineage>
        <taxon>Bacteria</taxon>
        <taxon>Pseudomonadati</taxon>
        <taxon>Pseudomonadota</taxon>
        <taxon>Gammaproteobacteria</taxon>
        <taxon>Alteromonadales</taxon>
        <taxon>Alteromonadaceae</taxon>
        <taxon>Alteromonas/Salinimonas group</taxon>
        <taxon>Alteromonas</taxon>
    </lineage>
</organism>
<name>A0ABX1QXX9_9ALTE</name>
<dbReference type="Proteomes" id="UP000709336">
    <property type="component" value="Unassembled WGS sequence"/>
</dbReference>
<keyword evidence="3" id="KW-1185">Reference proteome</keyword>
<sequence>MTWFVEIFSDKSDLARLVSILISAIVAILVVLLNQWILSRRARKELLIGKVEELFSASNEYIAACRDLLDTLQRNGLKNLDKSYEYSTETVYKLNGSISTMQMICGLYFRSEDFSPDDYHISRMPILEIAHRRKSLPAGEAFVAYQESKNHIENSKTQLDNLCKRLMKKYG</sequence>
<evidence type="ECO:0000256" key="1">
    <source>
        <dbReference type="SAM" id="Phobius"/>
    </source>
</evidence>